<proteinExistence type="predicted"/>
<dbReference type="EMBL" id="JBJKFK010000530">
    <property type="protein sequence ID" value="KAL3316504.1"/>
    <property type="molecule type" value="Genomic_DNA"/>
</dbReference>
<dbReference type="InterPro" id="IPR001791">
    <property type="entry name" value="Laminin_G"/>
</dbReference>
<keyword evidence="1" id="KW-1015">Disulfide bond</keyword>
<evidence type="ECO:0000313" key="6">
    <source>
        <dbReference type="EMBL" id="KAL3316504.1"/>
    </source>
</evidence>
<dbReference type="PANTHER" id="PTHR15036">
    <property type="entry name" value="PIKACHURIN-LIKE PROTEIN"/>
    <property type="match status" value="1"/>
</dbReference>
<feature type="signal peptide" evidence="3">
    <location>
        <begin position="1"/>
        <end position="24"/>
    </location>
</feature>
<dbReference type="PROSITE" id="PS50026">
    <property type="entry name" value="EGF_3"/>
    <property type="match status" value="1"/>
</dbReference>
<dbReference type="Gene3D" id="2.10.25.10">
    <property type="entry name" value="Laminin"/>
    <property type="match status" value="1"/>
</dbReference>
<evidence type="ECO:0000259" key="5">
    <source>
        <dbReference type="PROSITE" id="PS50026"/>
    </source>
</evidence>
<protein>
    <submittedName>
        <fullName evidence="6">Neurexin-3-beta</fullName>
    </submittedName>
</protein>
<organism evidence="6 7">
    <name type="scientific">Cichlidogyrus casuarinus</name>
    <dbReference type="NCBI Taxonomy" id="1844966"/>
    <lineage>
        <taxon>Eukaryota</taxon>
        <taxon>Metazoa</taxon>
        <taxon>Spiralia</taxon>
        <taxon>Lophotrochozoa</taxon>
        <taxon>Platyhelminthes</taxon>
        <taxon>Monogenea</taxon>
        <taxon>Monopisthocotylea</taxon>
        <taxon>Dactylogyridea</taxon>
        <taxon>Ancyrocephalidae</taxon>
        <taxon>Cichlidogyrus</taxon>
    </lineage>
</organism>
<feature type="domain" description="EGF-like" evidence="5">
    <location>
        <begin position="317"/>
        <end position="359"/>
    </location>
</feature>
<evidence type="ECO:0000256" key="3">
    <source>
        <dbReference type="SAM" id="SignalP"/>
    </source>
</evidence>
<evidence type="ECO:0000256" key="1">
    <source>
        <dbReference type="ARBA" id="ARBA00023157"/>
    </source>
</evidence>
<comment type="caution">
    <text evidence="6">The sequence shown here is derived from an EMBL/GenBank/DDBJ whole genome shotgun (WGS) entry which is preliminary data.</text>
</comment>
<reference evidence="6 7" key="1">
    <citation type="submission" date="2024-11" db="EMBL/GenBank/DDBJ databases">
        <title>Adaptive evolution of stress response genes in parasites aligns with host niche diversity.</title>
        <authorList>
            <person name="Hahn C."/>
            <person name="Resl P."/>
        </authorList>
    </citation>
    <scope>NUCLEOTIDE SEQUENCE [LARGE SCALE GENOMIC DNA]</scope>
    <source>
        <strain evidence="6">EGGRZ-B1_66</strain>
        <tissue evidence="6">Body</tissue>
    </source>
</reference>
<evidence type="ECO:0000259" key="4">
    <source>
        <dbReference type="PROSITE" id="PS50025"/>
    </source>
</evidence>
<sequence length="364" mass="40671">MIIICLRHALSVLCSHSAHIFVVCDPILLNITSTSPSVKSLSIAGPAIEALTSTRFVNIGHPFKSFSLLSPIKGSGFVGQVRHFCINGLCPLDQIHWLPNARPRRWISEASAVISSVRPLSDIRTRPLTFKNQRCYLTLPALTLFGSFFLQLSFKTAQPNGLLFVNTNKRNGDFIVLEILDGQVRLTFNMGEGPQTHDMKTPSVSDNRWHSVQIHRPNAQQNVLDFRVNKESQQIQIVGRDKFRNLNLDGPLYVGGAPESLFSLPKWRESIASRQGFLGCLANFSTNLHDDKMLSNSDFITTECASDIVSGCQELHSEVQCSSIRQNNPYCLNGGQCRQHWTRIECSCDMTTFSGTRCDTRRSS</sequence>
<evidence type="ECO:0000313" key="7">
    <source>
        <dbReference type="Proteomes" id="UP001626550"/>
    </source>
</evidence>
<feature type="domain" description="Laminin G" evidence="4">
    <location>
        <begin position="126"/>
        <end position="312"/>
    </location>
</feature>
<accession>A0ABD2QAE0</accession>
<dbReference type="InterPro" id="IPR050372">
    <property type="entry name" value="Neurexin-related_CASP"/>
</dbReference>
<dbReference type="Pfam" id="PF02210">
    <property type="entry name" value="Laminin_G_2"/>
    <property type="match status" value="1"/>
</dbReference>
<keyword evidence="2" id="KW-0245">EGF-like domain</keyword>
<dbReference type="Proteomes" id="UP001626550">
    <property type="component" value="Unassembled WGS sequence"/>
</dbReference>
<dbReference type="SMART" id="SM00282">
    <property type="entry name" value="LamG"/>
    <property type="match status" value="1"/>
</dbReference>
<dbReference type="SUPFAM" id="SSF57196">
    <property type="entry name" value="EGF/Laminin"/>
    <property type="match status" value="1"/>
</dbReference>
<keyword evidence="7" id="KW-1185">Reference proteome</keyword>
<gene>
    <name evidence="6" type="primary">NRXN3_2</name>
    <name evidence="6" type="ORF">Ciccas_004854</name>
</gene>
<dbReference type="PANTHER" id="PTHR15036:SF89">
    <property type="entry name" value="NEUREXIN 1, ISOFORM F"/>
    <property type="match status" value="1"/>
</dbReference>
<comment type="caution">
    <text evidence="2">Lacks conserved residue(s) required for the propagation of feature annotation.</text>
</comment>
<dbReference type="PROSITE" id="PS50025">
    <property type="entry name" value="LAM_G_DOMAIN"/>
    <property type="match status" value="1"/>
</dbReference>
<dbReference type="InterPro" id="IPR000742">
    <property type="entry name" value="EGF"/>
</dbReference>
<keyword evidence="3" id="KW-0732">Signal</keyword>
<feature type="chain" id="PRO_5044820057" evidence="3">
    <location>
        <begin position="25"/>
        <end position="364"/>
    </location>
</feature>
<dbReference type="AlphaFoldDB" id="A0ABD2QAE0"/>
<dbReference type="Gene3D" id="2.60.120.200">
    <property type="match status" value="1"/>
</dbReference>
<name>A0ABD2QAE0_9PLAT</name>
<dbReference type="CDD" id="cd00110">
    <property type="entry name" value="LamG"/>
    <property type="match status" value="1"/>
</dbReference>
<evidence type="ECO:0000256" key="2">
    <source>
        <dbReference type="PROSITE-ProRule" id="PRU00076"/>
    </source>
</evidence>
<dbReference type="SUPFAM" id="SSF49899">
    <property type="entry name" value="Concanavalin A-like lectins/glucanases"/>
    <property type="match status" value="1"/>
</dbReference>
<dbReference type="InterPro" id="IPR013320">
    <property type="entry name" value="ConA-like_dom_sf"/>
</dbReference>